<accession>A0A7U2EZ35</accession>
<proteinExistence type="predicted"/>
<dbReference type="Proteomes" id="UP000663193">
    <property type="component" value="Chromosome 4"/>
</dbReference>
<keyword evidence="2" id="KW-1185">Reference proteome</keyword>
<dbReference type="AlphaFoldDB" id="A0A7U2EZ35"/>
<dbReference type="VEuPathDB" id="FungiDB:JI435_430770"/>
<protein>
    <submittedName>
        <fullName evidence="1">Uncharacterized protein</fullName>
    </submittedName>
</protein>
<evidence type="ECO:0000313" key="2">
    <source>
        <dbReference type="Proteomes" id="UP000663193"/>
    </source>
</evidence>
<evidence type="ECO:0000313" key="1">
    <source>
        <dbReference type="EMBL" id="QRC94533.1"/>
    </source>
</evidence>
<sequence>MQAMLDFQDEHYDSALPMCLHMARNTLDAASAQLAAAYTRIIDVMLGCAPLEFIPAHSTHLTNANRGFFKSTPSVDDIIARSF</sequence>
<gene>
    <name evidence="1" type="ORF">JI435_430770</name>
</gene>
<name>A0A7U2EZ35_PHANO</name>
<organism evidence="1 2">
    <name type="scientific">Phaeosphaeria nodorum (strain SN15 / ATCC MYA-4574 / FGSC 10173)</name>
    <name type="common">Glume blotch fungus</name>
    <name type="synonym">Parastagonospora nodorum</name>
    <dbReference type="NCBI Taxonomy" id="321614"/>
    <lineage>
        <taxon>Eukaryota</taxon>
        <taxon>Fungi</taxon>
        <taxon>Dikarya</taxon>
        <taxon>Ascomycota</taxon>
        <taxon>Pezizomycotina</taxon>
        <taxon>Dothideomycetes</taxon>
        <taxon>Pleosporomycetidae</taxon>
        <taxon>Pleosporales</taxon>
        <taxon>Pleosporineae</taxon>
        <taxon>Phaeosphaeriaceae</taxon>
        <taxon>Parastagonospora</taxon>
    </lineage>
</organism>
<dbReference type="EMBL" id="CP069026">
    <property type="protein sequence ID" value="QRC94533.1"/>
    <property type="molecule type" value="Genomic_DNA"/>
</dbReference>
<reference evidence="2" key="1">
    <citation type="journal article" date="2021" name="BMC Genomics">
        <title>Chromosome-level genome assembly and manually-curated proteome of model necrotroph Parastagonospora nodorum Sn15 reveals a genome-wide trove of candidate effector homologs, and redundancy of virulence-related functions within an accessory chromosome.</title>
        <authorList>
            <person name="Bertazzoni S."/>
            <person name="Jones D.A.B."/>
            <person name="Phan H.T."/>
            <person name="Tan K.-C."/>
            <person name="Hane J.K."/>
        </authorList>
    </citation>
    <scope>NUCLEOTIDE SEQUENCE [LARGE SCALE GENOMIC DNA]</scope>
    <source>
        <strain evidence="2">SN15 / ATCC MYA-4574 / FGSC 10173)</strain>
    </source>
</reference>